<dbReference type="SUPFAM" id="SSF48179">
    <property type="entry name" value="6-phosphogluconate dehydrogenase C-terminal domain-like"/>
    <property type="match status" value="1"/>
</dbReference>
<keyword evidence="7" id="KW-0560">Oxidoreductase</keyword>
<reference evidence="13" key="1">
    <citation type="submission" date="2016-10" db="EMBL/GenBank/DDBJ databases">
        <authorList>
            <person name="Varghese N."/>
            <person name="Submissions S."/>
        </authorList>
    </citation>
    <scope>NUCLEOTIDE SEQUENCE [LARGE SCALE GENOMIC DNA]</scope>
    <source>
        <strain evidence="13">DSM 17616</strain>
    </source>
</reference>
<dbReference type="RefSeq" id="WP_092793744.1">
    <property type="nucleotide sequence ID" value="NZ_FNXF01000009.1"/>
</dbReference>
<dbReference type="GO" id="GO:0015940">
    <property type="term" value="P:pantothenate biosynthetic process"/>
    <property type="evidence" value="ECO:0007669"/>
    <property type="project" value="UniProtKB-UniPathway"/>
</dbReference>
<evidence type="ECO:0000313" key="13">
    <source>
        <dbReference type="Proteomes" id="UP000199371"/>
    </source>
</evidence>
<keyword evidence="13" id="KW-1185">Reference proteome</keyword>
<gene>
    <name evidence="12" type="ORF">SAMN05660691_02484</name>
</gene>
<evidence type="ECO:0000259" key="11">
    <source>
        <dbReference type="Pfam" id="PF08546"/>
    </source>
</evidence>
<dbReference type="InterPro" id="IPR036291">
    <property type="entry name" value="NAD(P)-bd_dom_sf"/>
</dbReference>
<dbReference type="EMBL" id="FNXF01000009">
    <property type="protein sequence ID" value="SEH96968.1"/>
    <property type="molecule type" value="Genomic_DNA"/>
</dbReference>
<dbReference type="GO" id="GO:0005737">
    <property type="term" value="C:cytoplasm"/>
    <property type="evidence" value="ECO:0007669"/>
    <property type="project" value="TreeGrafter"/>
</dbReference>
<dbReference type="OrthoDB" id="6530772at2"/>
<comment type="pathway">
    <text evidence="1">Cofactor biosynthesis; (R)-pantothenate biosynthesis; (R)-pantoate from 3-methyl-2-oxobutanoate: step 2/2.</text>
</comment>
<dbReference type="GO" id="GO:0050661">
    <property type="term" value="F:NADP binding"/>
    <property type="evidence" value="ECO:0007669"/>
    <property type="project" value="TreeGrafter"/>
</dbReference>
<protein>
    <recommendedName>
        <fullName evidence="4">2-dehydropantoate 2-reductase</fullName>
        <ecNumber evidence="3">1.1.1.169</ecNumber>
    </recommendedName>
    <alternativeName>
        <fullName evidence="8">Ketopantoate reductase</fullName>
    </alternativeName>
</protein>
<proteinExistence type="inferred from homology"/>
<comment type="catalytic activity">
    <reaction evidence="9">
        <text>(R)-pantoate + NADP(+) = 2-dehydropantoate + NADPH + H(+)</text>
        <dbReference type="Rhea" id="RHEA:16233"/>
        <dbReference type="ChEBI" id="CHEBI:11561"/>
        <dbReference type="ChEBI" id="CHEBI:15378"/>
        <dbReference type="ChEBI" id="CHEBI:15980"/>
        <dbReference type="ChEBI" id="CHEBI:57783"/>
        <dbReference type="ChEBI" id="CHEBI:58349"/>
        <dbReference type="EC" id="1.1.1.169"/>
    </reaction>
</comment>
<dbReference type="EC" id="1.1.1.169" evidence="3"/>
<dbReference type="SUPFAM" id="SSF51735">
    <property type="entry name" value="NAD(P)-binding Rossmann-fold domains"/>
    <property type="match status" value="1"/>
</dbReference>
<dbReference type="InterPro" id="IPR013752">
    <property type="entry name" value="KPA_reductase"/>
</dbReference>
<dbReference type="Pfam" id="PF08546">
    <property type="entry name" value="ApbA_C"/>
    <property type="match status" value="1"/>
</dbReference>
<evidence type="ECO:0000256" key="8">
    <source>
        <dbReference type="ARBA" id="ARBA00032024"/>
    </source>
</evidence>
<dbReference type="InterPro" id="IPR013328">
    <property type="entry name" value="6PGD_dom2"/>
</dbReference>
<evidence type="ECO:0000259" key="10">
    <source>
        <dbReference type="Pfam" id="PF02558"/>
    </source>
</evidence>
<evidence type="ECO:0000256" key="4">
    <source>
        <dbReference type="ARBA" id="ARBA00019465"/>
    </source>
</evidence>
<dbReference type="Proteomes" id="UP000199371">
    <property type="component" value="Unassembled WGS sequence"/>
</dbReference>
<evidence type="ECO:0000256" key="2">
    <source>
        <dbReference type="ARBA" id="ARBA00007870"/>
    </source>
</evidence>
<dbReference type="InterPro" id="IPR050838">
    <property type="entry name" value="Ketopantoate_reductase"/>
</dbReference>
<organism evidence="12 13">
    <name type="scientific">Rheinheimera pacifica</name>
    <dbReference type="NCBI Taxonomy" id="173990"/>
    <lineage>
        <taxon>Bacteria</taxon>
        <taxon>Pseudomonadati</taxon>
        <taxon>Pseudomonadota</taxon>
        <taxon>Gammaproteobacteria</taxon>
        <taxon>Chromatiales</taxon>
        <taxon>Chromatiaceae</taxon>
        <taxon>Rheinheimera</taxon>
    </lineage>
</organism>
<evidence type="ECO:0000256" key="7">
    <source>
        <dbReference type="ARBA" id="ARBA00023002"/>
    </source>
</evidence>
<dbReference type="AlphaFoldDB" id="A0A1H6M6J1"/>
<evidence type="ECO:0000256" key="5">
    <source>
        <dbReference type="ARBA" id="ARBA00022655"/>
    </source>
</evidence>
<dbReference type="NCBIfam" id="TIGR00745">
    <property type="entry name" value="apbA_panE"/>
    <property type="match status" value="1"/>
</dbReference>
<keyword evidence="5" id="KW-0566">Pantothenate biosynthesis</keyword>
<sequence>MLSGQQAQDDAGRYSTAGQRYCIGIVGAGSVGCYLGAYLCQDSALDVKFFGRETMALELAANGLSATSFDHQAYFAQPVAFYSSLNSLIECDVVLLTVKAPALVPMLTQLKRFLRPEVPVVAMQNGIGIGEMLTQDLTNPVLRAIVPFNVIKNRAGQFHRATAGNIVWQQSQHAAVNYLISVFNHLQLPVQLTTDITAAEYGKLLLNLNNALNAISNVPLKQQLLDADSRMLLALAMQEWLAICSKAKIRPVPYTGLPNAMLPWLLRLPTILFRRIAAKMLPMDEQARSSMWDDIQAKKRTEIMFLNGAVVRMGQLYQLPTPVNTLLVEQIKRLESGEAEPLSISEILQQVGRHS</sequence>
<dbReference type="Gene3D" id="3.40.50.720">
    <property type="entry name" value="NAD(P)-binding Rossmann-like Domain"/>
    <property type="match status" value="1"/>
</dbReference>
<keyword evidence="6" id="KW-0521">NADP</keyword>
<evidence type="ECO:0000313" key="12">
    <source>
        <dbReference type="EMBL" id="SEH96968.1"/>
    </source>
</evidence>
<dbReference type="GO" id="GO:0008677">
    <property type="term" value="F:2-dehydropantoate 2-reductase activity"/>
    <property type="evidence" value="ECO:0007669"/>
    <property type="project" value="UniProtKB-EC"/>
</dbReference>
<evidence type="ECO:0000256" key="6">
    <source>
        <dbReference type="ARBA" id="ARBA00022857"/>
    </source>
</evidence>
<dbReference type="InterPro" id="IPR008927">
    <property type="entry name" value="6-PGluconate_DH-like_C_sf"/>
</dbReference>
<dbReference type="InterPro" id="IPR013332">
    <property type="entry name" value="KPR_N"/>
</dbReference>
<evidence type="ECO:0000256" key="1">
    <source>
        <dbReference type="ARBA" id="ARBA00004994"/>
    </source>
</evidence>
<evidence type="ECO:0000256" key="3">
    <source>
        <dbReference type="ARBA" id="ARBA00013014"/>
    </source>
</evidence>
<evidence type="ECO:0000256" key="9">
    <source>
        <dbReference type="ARBA" id="ARBA00048793"/>
    </source>
</evidence>
<dbReference type="InterPro" id="IPR003710">
    <property type="entry name" value="ApbA"/>
</dbReference>
<name>A0A1H6M6J1_9GAMM</name>
<accession>A0A1H6M6J1</accession>
<dbReference type="STRING" id="173990.SAMN05660691_02484"/>
<dbReference type="PANTHER" id="PTHR43765">
    <property type="entry name" value="2-DEHYDROPANTOATE 2-REDUCTASE-RELATED"/>
    <property type="match status" value="1"/>
</dbReference>
<dbReference type="UniPathway" id="UPA00028">
    <property type="reaction ID" value="UER00004"/>
</dbReference>
<dbReference type="Gene3D" id="1.10.1040.10">
    <property type="entry name" value="N-(1-d-carboxylethyl)-l-norvaline Dehydrogenase, domain 2"/>
    <property type="match status" value="1"/>
</dbReference>
<dbReference type="Pfam" id="PF02558">
    <property type="entry name" value="ApbA"/>
    <property type="match status" value="1"/>
</dbReference>
<feature type="domain" description="Ketopantoate reductase N-terminal" evidence="10">
    <location>
        <begin position="23"/>
        <end position="170"/>
    </location>
</feature>
<comment type="similarity">
    <text evidence="2">Belongs to the ketopantoate reductase family.</text>
</comment>
<dbReference type="PANTHER" id="PTHR43765:SF2">
    <property type="entry name" value="2-DEHYDROPANTOATE 2-REDUCTASE"/>
    <property type="match status" value="1"/>
</dbReference>
<feature type="domain" description="Ketopantoate reductase C-terminal" evidence="11">
    <location>
        <begin position="195"/>
        <end position="335"/>
    </location>
</feature>